<dbReference type="GO" id="GO:0009062">
    <property type="term" value="P:fatty acid catabolic process"/>
    <property type="evidence" value="ECO:0007669"/>
    <property type="project" value="InterPro"/>
</dbReference>
<accession>A0A2K1IJ80</accession>
<dbReference type="EC" id="1.3.1.124" evidence="3"/>
<dbReference type="GO" id="GO:0006631">
    <property type="term" value="P:fatty acid metabolic process"/>
    <property type="evidence" value="ECO:0000318"/>
    <property type="project" value="GO_Central"/>
</dbReference>
<dbReference type="SUPFAM" id="SSF51735">
    <property type="entry name" value="NAD(P)-binding Rossmann-fold domains"/>
    <property type="match status" value="1"/>
</dbReference>
<dbReference type="PANTHER" id="PTHR43296:SF2">
    <property type="entry name" value="PEROXISOMAL 2,4-DIENOYL-COA REDUCTASE [(3E)-ENOYL-COA-PRODUCING]"/>
    <property type="match status" value="1"/>
</dbReference>
<evidence type="ECO:0000256" key="3">
    <source>
        <dbReference type="ARBA" id="ARBA00026117"/>
    </source>
</evidence>
<evidence type="ECO:0000313" key="8">
    <source>
        <dbReference type="Proteomes" id="UP000006727"/>
    </source>
</evidence>
<sequence length="299" mass="31786">MGEGSPFKDTVLKGKVALITGGGSGIGLEISTQFGLHGASVAIMGRRRHVLDEAVASLQSLGIQAMALEGDVRKKEDARRVVETVVNAMGRLDILVNGAAGNFLVAPEDLSPNGFKTVMDIDTLGTFTMCHAAVEYLKKGGKGKDPAEIGGLIISISALLHYGANWYQIHVAAAKAAVDSLTRSLALEWGTDYNIRCNAIAPGPIADTPGMDKLNPKESELSAEQLGIPLRRVGEKWDIAMSAVYLAAETGKYVNGHVLVVDGGSWLAKPRPISKGQLRQFGRAIEQRSRTTKLPSSKL</sequence>
<keyword evidence="8" id="KW-1185">Reference proteome</keyword>
<protein>
    <recommendedName>
        <fullName evidence="3">2,4-dienoyl-CoA reductase [(3E)-enoyl-CoA-producing]</fullName>
        <ecNumber evidence="3">1.3.1.124</ecNumber>
    </recommendedName>
</protein>
<dbReference type="PaxDb" id="3218-PP1S294_44V6.1"/>
<dbReference type="OMA" id="ITPMGRP"/>
<dbReference type="Gramene" id="Pp3c23_13630V3.1">
    <property type="protein sequence ID" value="Pp3c23_13630V3.1"/>
    <property type="gene ID" value="Pp3c23_13630"/>
</dbReference>
<keyword evidence="1" id="KW-0521">NADP</keyword>
<dbReference type="Gramene" id="Pp3c23_13630V3.2">
    <property type="protein sequence ID" value="Pp3c23_13630V3.2"/>
    <property type="gene ID" value="Pp3c23_13630"/>
</dbReference>
<evidence type="ECO:0000256" key="1">
    <source>
        <dbReference type="ARBA" id="ARBA00022857"/>
    </source>
</evidence>
<dbReference type="Proteomes" id="UP000006727">
    <property type="component" value="Chromosome 23"/>
</dbReference>
<dbReference type="PRINTS" id="PR00081">
    <property type="entry name" value="GDHRDH"/>
</dbReference>
<dbReference type="EnsemblPlants" id="Pp3c23_13630V3.1">
    <property type="protein sequence ID" value="Pp3c23_13630V3.1"/>
    <property type="gene ID" value="Pp3c23_13630"/>
</dbReference>
<dbReference type="Pfam" id="PF13561">
    <property type="entry name" value="adh_short_C2"/>
    <property type="match status" value="1"/>
</dbReference>
<comment type="catalytic activity">
    <reaction evidence="5">
        <text>a (2E,4Z)-dienoyl-CoA + NADPH + H(+) = a 4,5-saturated-(3E)-enoyl-CoA + NADP(+)</text>
        <dbReference type="Rhea" id="RHEA:61892"/>
        <dbReference type="ChEBI" id="CHEBI:15378"/>
        <dbReference type="ChEBI" id="CHEBI:57783"/>
        <dbReference type="ChEBI" id="CHEBI:58349"/>
        <dbReference type="ChEBI" id="CHEBI:85099"/>
        <dbReference type="ChEBI" id="CHEBI:85493"/>
        <dbReference type="EC" id="1.3.1.124"/>
    </reaction>
</comment>
<evidence type="ECO:0000256" key="4">
    <source>
        <dbReference type="ARBA" id="ARBA00048009"/>
    </source>
</evidence>
<dbReference type="GeneID" id="112276038"/>
<dbReference type="GO" id="GO:0016628">
    <property type="term" value="F:oxidoreductase activity, acting on the CH-CH group of donors, NAD or NADP as acceptor"/>
    <property type="evidence" value="ECO:0000318"/>
    <property type="project" value="GO_Central"/>
</dbReference>
<dbReference type="InterPro" id="IPR036291">
    <property type="entry name" value="NAD(P)-bd_dom_sf"/>
</dbReference>
<evidence type="ECO:0000313" key="7">
    <source>
        <dbReference type="EnsemblPlants" id="Pp3c23_13630V3.1"/>
    </source>
</evidence>
<dbReference type="EMBL" id="ABEU02000023">
    <property type="protein sequence ID" value="PNR29337.1"/>
    <property type="molecule type" value="Genomic_DNA"/>
</dbReference>
<organism evidence="6">
    <name type="scientific">Physcomitrium patens</name>
    <name type="common">Spreading-leaved earth moss</name>
    <name type="synonym">Physcomitrella patens</name>
    <dbReference type="NCBI Taxonomy" id="3218"/>
    <lineage>
        <taxon>Eukaryota</taxon>
        <taxon>Viridiplantae</taxon>
        <taxon>Streptophyta</taxon>
        <taxon>Embryophyta</taxon>
        <taxon>Bryophyta</taxon>
        <taxon>Bryophytina</taxon>
        <taxon>Bryopsida</taxon>
        <taxon>Funariidae</taxon>
        <taxon>Funariales</taxon>
        <taxon>Funariaceae</taxon>
        <taxon>Physcomitrium</taxon>
    </lineage>
</organism>
<dbReference type="InterPro" id="IPR002347">
    <property type="entry name" value="SDR_fam"/>
</dbReference>
<dbReference type="RefSeq" id="XP_024362756.1">
    <property type="nucleotide sequence ID" value="XM_024506988.2"/>
</dbReference>
<reference evidence="6 8" key="1">
    <citation type="journal article" date="2008" name="Science">
        <title>The Physcomitrella genome reveals evolutionary insights into the conquest of land by plants.</title>
        <authorList>
            <person name="Rensing S."/>
            <person name="Lang D."/>
            <person name="Zimmer A."/>
            <person name="Terry A."/>
            <person name="Salamov A."/>
            <person name="Shapiro H."/>
            <person name="Nishiyama T."/>
            <person name="Perroud P.-F."/>
            <person name="Lindquist E."/>
            <person name="Kamisugi Y."/>
            <person name="Tanahashi T."/>
            <person name="Sakakibara K."/>
            <person name="Fujita T."/>
            <person name="Oishi K."/>
            <person name="Shin-I T."/>
            <person name="Kuroki Y."/>
            <person name="Toyoda A."/>
            <person name="Suzuki Y."/>
            <person name="Hashimoto A."/>
            <person name="Yamaguchi K."/>
            <person name="Sugano A."/>
            <person name="Kohara Y."/>
            <person name="Fujiyama A."/>
            <person name="Anterola A."/>
            <person name="Aoki S."/>
            <person name="Ashton N."/>
            <person name="Barbazuk W.B."/>
            <person name="Barker E."/>
            <person name="Bennetzen J."/>
            <person name="Bezanilla M."/>
            <person name="Blankenship R."/>
            <person name="Cho S.H."/>
            <person name="Dutcher S."/>
            <person name="Estelle M."/>
            <person name="Fawcett J.A."/>
            <person name="Gundlach H."/>
            <person name="Hanada K."/>
            <person name="Heyl A."/>
            <person name="Hicks K.A."/>
            <person name="Hugh J."/>
            <person name="Lohr M."/>
            <person name="Mayer K."/>
            <person name="Melkozernov A."/>
            <person name="Murata T."/>
            <person name="Nelson D."/>
            <person name="Pils B."/>
            <person name="Prigge M."/>
            <person name="Reiss B."/>
            <person name="Renner T."/>
            <person name="Rombauts S."/>
            <person name="Rushton P."/>
            <person name="Sanderfoot A."/>
            <person name="Schween G."/>
            <person name="Shiu S.-H."/>
            <person name="Stueber K."/>
            <person name="Theodoulou F.L."/>
            <person name="Tu H."/>
            <person name="Van de Peer Y."/>
            <person name="Verrier P.J."/>
            <person name="Waters E."/>
            <person name="Wood A."/>
            <person name="Yang L."/>
            <person name="Cove D."/>
            <person name="Cuming A."/>
            <person name="Hasebe M."/>
            <person name="Lucas S."/>
            <person name="Mishler D.B."/>
            <person name="Reski R."/>
            <person name="Grigoriev I."/>
            <person name="Quatrano R.S."/>
            <person name="Boore J.L."/>
        </authorList>
    </citation>
    <scope>NUCLEOTIDE SEQUENCE [LARGE SCALE GENOMIC DNA]</scope>
    <source>
        <strain evidence="7 8">cv. Gransden 2004</strain>
    </source>
</reference>
<dbReference type="Gene3D" id="3.40.50.720">
    <property type="entry name" value="NAD(P)-binding Rossmann-like Domain"/>
    <property type="match status" value="1"/>
</dbReference>
<reference evidence="7" key="3">
    <citation type="submission" date="2020-12" db="UniProtKB">
        <authorList>
            <consortium name="EnsemblPlants"/>
        </authorList>
    </citation>
    <scope>IDENTIFICATION</scope>
</reference>
<dbReference type="AlphaFoldDB" id="A0A2K1IJ80"/>
<dbReference type="InterPro" id="IPR045017">
    <property type="entry name" value="DECR2-like"/>
</dbReference>
<dbReference type="FunFam" id="3.40.50.720:FF:000084">
    <property type="entry name" value="Short-chain dehydrogenase reductase"/>
    <property type="match status" value="1"/>
</dbReference>
<dbReference type="PRINTS" id="PR00080">
    <property type="entry name" value="SDRFAMILY"/>
</dbReference>
<dbReference type="FunCoup" id="A0A2K1IJ80">
    <property type="interactions" value="2567"/>
</dbReference>
<reference evidence="6 8" key="2">
    <citation type="journal article" date="2018" name="Plant J.">
        <title>The Physcomitrella patens chromosome-scale assembly reveals moss genome structure and evolution.</title>
        <authorList>
            <person name="Lang D."/>
            <person name="Ullrich K.K."/>
            <person name="Murat F."/>
            <person name="Fuchs J."/>
            <person name="Jenkins J."/>
            <person name="Haas F.B."/>
            <person name="Piednoel M."/>
            <person name="Gundlach H."/>
            <person name="Van Bel M."/>
            <person name="Meyberg R."/>
            <person name="Vives C."/>
            <person name="Morata J."/>
            <person name="Symeonidi A."/>
            <person name="Hiss M."/>
            <person name="Muchero W."/>
            <person name="Kamisugi Y."/>
            <person name="Saleh O."/>
            <person name="Blanc G."/>
            <person name="Decker E.L."/>
            <person name="van Gessel N."/>
            <person name="Grimwood J."/>
            <person name="Hayes R.D."/>
            <person name="Graham S.W."/>
            <person name="Gunter L.E."/>
            <person name="McDaniel S.F."/>
            <person name="Hoernstein S.N.W."/>
            <person name="Larsson A."/>
            <person name="Li F.W."/>
            <person name="Perroud P.F."/>
            <person name="Phillips J."/>
            <person name="Ranjan P."/>
            <person name="Rokshar D.S."/>
            <person name="Rothfels C.J."/>
            <person name="Schneider L."/>
            <person name="Shu S."/>
            <person name="Stevenson D.W."/>
            <person name="Thummler F."/>
            <person name="Tillich M."/>
            <person name="Villarreal Aguilar J.C."/>
            <person name="Widiez T."/>
            <person name="Wong G.K."/>
            <person name="Wymore A."/>
            <person name="Zhang Y."/>
            <person name="Zimmer A.D."/>
            <person name="Quatrano R.S."/>
            <person name="Mayer K.F.X."/>
            <person name="Goodstein D."/>
            <person name="Casacuberta J.M."/>
            <person name="Vandepoele K."/>
            <person name="Reski R."/>
            <person name="Cuming A.C."/>
            <person name="Tuskan G.A."/>
            <person name="Maumus F."/>
            <person name="Salse J."/>
            <person name="Schmutz J."/>
            <person name="Rensing S.A."/>
        </authorList>
    </citation>
    <scope>NUCLEOTIDE SEQUENCE [LARGE SCALE GENOMIC DNA]</scope>
    <source>
        <strain evidence="7 8">cv. Gransden 2004</strain>
    </source>
</reference>
<dbReference type="EnsemblPlants" id="Pp3c23_13630V3.2">
    <property type="protein sequence ID" value="Pp3c23_13630V3.2"/>
    <property type="gene ID" value="Pp3c23_13630"/>
</dbReference>
<proteinExistence type="predicted"/>
<dbReference type="STRING" id="3218.A0A2K1IJ80"/>
<evidence type="ECO:0000256" key="2">
    <source>
        <dbReference type="ARBA" id="ARBA00023002"/>
    </source>
</evidence>
<dbReference type="GO" id="GO:0008670">
    <property type="term" value="F:2,4-dienoyl-CoA reductase (NADPH) activity"/>
    <property type="evidence" value="ECO:0007669"/>
    <property type="project" value="InterPro"/>
</dbReference>
<keyword evidence="2" id="KW-0560">Oxidoreductase</keyword>
<evidence type="ECO:0000256" key="5">
    <source>
        <dbReference type="ARBA" id="ARBA00048340"/>
    </source>
</evidence>
<gene>
    <name evidence="7" type="primary">LOC112276038</name>
    <name evidence="6" type="ORF">PHYPA_028029</name>
</gene>
<dbReference type="GO" id="GO:0005777">
    <property type="term" value="C:peroxisome"/>
    <property type="evidence" value="ECO:0000318"/>
    <property type="project" value="GO_Central"/>
</dbReference>
<dbReference type="CDD" id="cd05369">
    <property type="entry name" value="TER_DECR_SDR_a"/>
    <property type="match status" value="1"/>
</dbReference>
<comment type="catalytic activity">
    <reaction evidence="4">
        <text>a (2E,4E)-dienoyl-CoA + NADPH + H(+) = a 4,5-saturated-(3E)-enoyl-CoA + NADP(+)</text>
        <dbReference type="Rhea" id="RHEA:45912"/>
        <dbReference type="ChEBI" id="CHEBI:15378"/>
        <dbReference type="ChEBI" id="CHEBI:57783"/>
        <dbReference type="ChEBI" id="CHEBI:58349"/>
        <dbReference type="ChEBI" id="CHEBI:85101"/>
        <dbReference type="ChEBI" id="CHEBI:85493"/>
        <dbReference type="EC" id="1.3.1.124"/>
    </reaction>
</comment>
<evidence type="ECO:0000313" key="6">
    <source>
        <dbReference type="EMBL" id="PNR29337.1"/>
    </source>
</evidence>
<dbReference type="PANTHER" id="PTHR43296">
    <property type="entry name" value="PEROXISOMAL 2,4-DIENOYL-COA REDUCTASE"/>
    <property type="match status" value="1"/>
</dbReference>
<name>A0A2K1IJ80_PHYPA</name>